<gene>
    <name evidence="1" type="ORF">I551_7948</name>
</gene>
<organism evidence="1 2">
    <name type="scientific">Mycobacterium ulcerans str. Harvey</name>
    <dbReference type="NCBI Taxonomy" id="1299332"/>
    <lineage>
        <taxon>Bacteria</taxon>
        <taxon>Bacillati</taxon>
        <taxon>Actinomycetota</taxon>
        <taxon>Actinomycetes</taxon>
        <taxon>Mycobacteriales</taxon>
        <taxon>Mycobacteriaceae</taxon>
        <taxon>Mycobacterium</taxon>
        <taxon>Mycobacterium ulcerans group</taxon>
    </lineage>
</organism>
<proteinExistence type="predicted"/>
<keyword evidence="2" id="KW-1185">Reference proteome</keyword>
<dbReference type="Proteomes" id="UP000020681">
    <property type="component" value="Unassembled WGS sequence"/>
</dbReference>
<protein>
    <submittedName>
        <fullName evidence="1">Uncharacterized protein</fullName>
    </submittedName>
</protein>
<dbReference type="EMBL" id="JAOL01000190">
    <property type="protein sequence ID" value="EUA85510.1"/>
    <property type="molecule type" value="Genomic_DNA"/>
</dbReference>
<evidence type="ECO:0000313" key="2">
    <source>
        <dbReference type="Proteomes" id="UP000020681"/>
    </source>
</evidence>
<comment type="caution">
    <text evidence="1">The sequence shown here is derived from an EMBL/GenBank/DDBJ whole genome shotgun (WGS) entry which is preliminary data.</text>
</comment>
<sequence length="45" mass="5171">MTANRRLDSSIHNSQLTSLLINNAGARPWWAMREDKQFLDRLGSV</sequence>
<reference evidence="1 2" key="1">
    <citation type="submission" date="2014-01" db="EMBL/GenBank/DDBJ databases">
        <authorList>
            <person name="Dobos K."/>
            <person name="Lenaerts A."/>
            <person name="Ordway D."/>
            <person name="DeGroote M.A."/>
            <person name="Parker T."/>
            <person name="Sizemore C."/>
            <person name="Tallon L.J."/>
            <person name="Sadzewicz L.K."/>
            <person name="Sengamalay N."/>
            <person name="Fraser C.M."/>
            <person name="Hine E."/>
            <person name="Shefchek K.A."/>
            <person name="Das S.P."/>
            <person name="Tettelin H."/>
        </authorList>
    </citation>
    <scope>NUCLEOTIDE SEQUENCE [LARGE SCALE GENOMIC DNA]</scope>
    <source>
        <strain evidence="1 2">Harvey</strain>
    </source>
</reference>
<name>A0ABN0QLN0_MYCUL</name>
<evidence type="ECO:0000313" key="1">
    <source>
        <dbReference type="EMBL" id="EUA85510.1"/>
    </source>
</evidence>
<accession>A0ABN0QLN0</accession>